<dbReference type="PANTHER" id="PTHR43370">
    <property type="entry name" value="SUGAR ABC TRANSPORTER INTEGRAL MEMBRANE PROTEIN-RELATED"/>
    <property type="match status" value="1"/>
</dbReference>
<comment type="caution">
    <text evidence="7">The sequence shown here is derived from an EMBL/GenBank/DDBJ whole genome shotgun (WGS) entry which is preliminary data.</text>
</comment>
<dbReference type="Proteomes" id="UP000029734">
    <property type="component" value="Unassembled WGS sequence"/>
</dbReference>
<evidence type="ECO:0000313" key="7">
    <source>
        <dbReference type="EMBL" id="KGE19642.1"/>
    </source>
</evidence>
<dbReference type="STRING" id="268407.PWYN_10035"/>
<evidence type="ECO:0000256" key="3">
    <source>
        <dbReference type="ARBA" id="ARBA00022692"/>
    </source>
</evidence>
<proteinExistence type="predicted"/>
<dbReference type="InterPro" id="IPR001851">
    <property type="entry name" value="ABC_transp_permease"/>
</dbReference>
<organism evidence="7 8">
    <name type="scientific">Paenibacillus wynnii</name>
    <dbReference type="NCBI Taxonomy" id="268407"/>
    <lineage>
        <taxon>Bacteria</taxon>
        <taxon>Bacillati</taxon>
        <taxon>Bacillota</taxon>
        <taxon>Bacilli</taxon>
        <taxon>Bacillales</taxon>
        <taxon>Paenibacillaceae</taxon>
        <taxon>Paenibacillus</taxon>
    </lineage>
</organism>
<feature type="transmembrane region" description="Helical" evidence="6">
    <location>
        <begin position="282"/>
        <end position="300"/>
    </location>
</feature>
<sequence>MDIIANLLNGTLVFSTALIFAALGGLISERSGIINIGIEGFMVSGAFFSAVTAYYAETAGFGAFSPWIGLIGAFVFSVIFSTIHAVACITYGANQVVSGTVINILASGSTFYLVKMIFAGSAETPILTNVFHKVKIPYLTDIPFVGKVIFNAYPTTYVAIALIIVFHFILFRTANGLRLRSVGEHPNAAATVGVKVNRTRYMSVILSGSIAALGGATIVLTSNSNFAYNTISGQGFIALAAVIIGKWNPVGAMLAALLFGLAQAVKDQFQIFEFASKIPSEFFYMLPYLLTLLVLIGAVGKSRAPKALGQPYDIGKR</sequence>
<comment type="subcellular location">
    <subcellularLocation>
        <location evidence="1">Cell membrane</location>
        <topology evidence="1">Multi-pass membrane protein</topology>
    </subcellularLocation>
</comment>
<dbReference type="Pfam" id="PF02653">
    <property type="entry name" value="BPD_transp_2"/>
    <property type="match status" value="1"/>
</dbReference>
<feature type="transmembrane region" description="Helical" evidence="6">
    <location>
        <begin position="6"/>
        <end position="26"/>
    </location>
</feature>
<reference evidence="7 8" key="1">
    <citation type="submission" date="2014-08" db="EMBL/GenBank/DDBJ databases">
        <authorList>
            <person name="den Bakker H.C."/>
        </authorList>
    </citation>
    <scope>NUCLEOTIDE SEQUENCE [LARGE SCALE GENOMIC DNA]</scope>
    <source>
        <strain evidence="7 8">DSM 18334</strain>
    </source>
</reference>
<dbReference type="CDD" id="cd06580">
    <property type="entry name" value="TM_PBP1_transp_TpRbsC_like"/>
    <property type="match status" value="1"/>
</dbReference>
<keyword evidence="3 6" id="KW-0812">Transmembrane</keyword>
<accession>A0A098MDK4</accession>
<protein>
    <submittedName>
        <fullName evidence="7">Sugar ABC transporter permease</fullName>
    </submittedName>
</protein>
<name>A0A098MDK4_9BACL</name>
<dbReference type="AlphaFoldDB" id="A0A098MDK4"/>
<dbReference type="GO" id="GO:0005886">
    <property type="term" value="C:plasma membrane"/>
    <property type="evidence" value="ECO:0007669"/>
    <property type="project" value="UniProtKB-SubCell"/>
</dbReference>
<dbReference type="EMBL" id="JQCR01000002">
    <property type="protein sequence ID" value="KGE19642.1"/>
    <property type="molecule type" value="Genomic_DNA"/>
</dbReference>
<feature type="transmembrane region" description="Helical" evidence="6">
    <location>
        <begin position="67"/>
        <end position="89"/>
    </location>
</feature>
<evidence type="ECO:0000256" key="5">
    <source>
        <dbReference type="ARBA" id="ARBA00023136"/>
    </source>
</evidence>
<evidence type="ECO:0000313" key="8">
    <source>
        <dbReference type="Proteomes" id="UP000029734"/>
    </source>
</evidence>
<feature type="transmembrane region" description="Helical" evidence="6">
    <location>
        <begin position="204"/>
        <end position="224"/>
    </location>
</feature>
<feature type="transmembrane region" description="Helical" evidence="6">
    <location>
        <begin position="96"/>
        <end position="118"/>
    </location>
</feature>
<dbReference type="GO" id="GO:0022857">
    <property type="term" value="F:transmembrane transporter activity"/>
    <property type="evidence" value="ECO:0007669"/>
    <property type="project" value="InterPro"/>
</dbReference>
<keyword evidence="4 6" id="KW-1133">Transmembrane helix</keyword>
<evidence type="ECO:0000256" key="4">
    <source>
        <dbReference type="ARBA" id="ARBA00022989"/>
    </source>
</evidence>
<evidence type="ECO:0000256" key="6">
    <source>
        <dbReference type="SAM" id="Phobius"/>
    </source>
</evidence>
<feature type="transmembrane region" description="Helical" evidence="6">
    <location>
        <begin position="33"/>
        <end position="55"/>
    </location>
</feature>
<dbReference type="OrthoDB" id="9792579at2"/>
<keyword evidence="2" id="KW-1003">Cell membrane</keyword>
<reference evidence="7 8" key="2">
    <citation type="submission" date="2014-10" db="EMBL/GenBank/DDBJ databases">
        <title>Comparative genomics of the Paenibacillus odorifer group.</title>
        <authorList>
            <person name="Tsai Y.-C."/>
            <person name="Martin N."/>
            <person name="Korlach J."/>
            <person name="Wiedmann M."/>
        </authorList>
    </citation>
    <scope>NUCLEOTIDE SEQUENCE [LARGE SCALE GENOMIC DNA]</scope>
    <source>
        <strain evidence="7 8">DSM 18334</strain>
    </source>
</reference>
<evidence type="ECO:0000256" key="2">
    <source>
        <dbReference type="ARBA" id="ARBA00022475"/>
    </source>
</evidence>
<feature type="transmembrane region" description="Helical" evidence="6">
    <location>
        <begin position="236"/>
        <end position="261"/>
    </location>
</feature>
<keyword evidence="8" id="KW-1185">Reference proteome</keyword>
<keyword evidence="5 6" id="KW-0472">Membrane</keyword>
<dbReference type="eggNOG" id="COG1079">
    <property type="taxonomic scope" value="Bacteria"/>
</dbReference>
<feature type="transmembrane region" description="Helical" evidence="6">
    <location>
        <begin position="148"/>
        <end position="171"/>
    </location>
</feature>
<evidence type="ECO:0000256" key="1">
    <source>
        <dbReference type="ARBA" id="ARBA00004651"/>
    </source>
</evidence>
<gene>
    <name evidence="7" type="ORF">PWYN_10035</name>
</gene>
<dbReference type="RefSeq" id="WP_036650788.1">
    <property type="nucleotide sequence ID" value="NZ_JQCR01000002.1"/>
</dbReference>
<dbReference type="PANTHER" id="PTHR43370:SF1">
    <property type="entry name" value="GUANOSINE ABC TRANSPORTER PERMEASE PROTEIN NUPQ"/>
    <property type="match status" value="1"/>
</dbReference>